<evidence type="ECO:0000313" key="2">
    <source>
        <dbReference type="Proteomes" id="UP001320706"/>
    </source>
</evidence>
<name>A0ACC3SLS8_9PEZI</name>
<dbReference type="EMBL" id="JAMKPW020000004">
    <property type="protein sequence ID" value="KAK8219176.1"/>
    <property type="molecule type" value="Genomic_DNA"/>
</dbReference>
<sequence length="646" mass="70176">MPGSTVGDSDEEGEELLMDAIAGPNTHSNSNGSGSLKGTSSTETQLRRAHIALGEACELTLPELDSAKIGDGEWGTNRDMESTIPNATMTQERLLEGARSFVKAATTATTRATEQTMKRKRDPTPPVEEDRHSSSLPWAQSSSGDGMAPNSDDVNVGLPKEMYKPRPSRSRSAQVELEPIDYSVRPERTARIKRAKTEGGRDVGDDGKGKGKRKSALSQITEMQESQESRLESASGMAGPVSRISESQQSKTDRQPGWTQMELPTQSGNPSISPLAFMRRLTSQTRPLESQNCEAMARIENGETPRSIEQNVQATAQPPEYHSMMSQVIAALSVKPGQGTSRTDQATDLRGERAGHEQAAEAPVTTIRENQVTEGQNLTTMTPYQHSTQDRPTKQPGSMPPSPMSPLRPRTASIEPPSVIPAEKRKTDETLPPTQIPRSSPSVVIPVSKPGKGNKKSKRSVTTIYEDHVGLEATPRTPTLREQQASRKQTLRSTPEPSTEDHSMAPPAAKRGRPRKKSEAKADQQATGQTETRGQPMSPEADVVTTSTSDAYSTAEIPDVSTPIPKTVSSVEQTAERALKRKPEEKAAVEAPMEARKEASPADTCVRERTPHSPIKNASKNGNKVPLRVGLSKRQRIQPLLRIVKK</sequence>
<evidence type="ECO:0000313" key="1">
    <source>
        <dbReference type="EMBL" id="KAK8219176.1"/>
    </source>
</evidence>
<keyword evidence="2" id="KW-1185">Reference proteome</keyword>
<comment type="caution">
    <text evidence="1">The sequence shown here is derived from an EMBL/GenBank/DDBJ whole genome shotgun (WGS) entry which is preliminary data.</text>
</comment>
<gene>
    <name evidence="1" type="ORF">M8818_000908</name>
</gene>
<reference evidence="1" key="1">
    <citation type="submission" date="2024-02" db="EMBL/GenBank/DDBJ databases">
        <title>Metagenome Assembled Genome of Zalaria obscura JY119.</title>
        <authorList>
            <person name="Vighnesh L."/>
            <person name="Jagadeeshwari U."/>
            <person name="Venkata Ramana C."/>
            <person name="Sasikala C."/>
        </authorList>
    </citation>
    <scope>NUCLEOTIDE SEQUENCE</scope>
    <source>
        <strain evidence="1">JY119</strain>
    </source>
</reference>
<accession>A0ACC3SLS8</accession>
<organism evidence="1 2">
    <name type="scientific">Zalaria obscura</name>
    <dbReference type="NCBI Taxonomy" id="2024903"/>
    <lineage>
        <taxon>Eukaryota</taxon>
        <taxon>Fungi</taxon>
        <taxon>Dikarya</taxon>
        <taxon>Ascomycota</taxon>
        <taxon>Pezizomycotina</taxon>
        <taxon>Dothideomycetes</taxon>
        <taxon>Dothideomycetidae</taxon>
        <taxon>Dothideales</taxon>
        <taxon>Zalariaceae</taxon>
        <taxon>Zalaria</taxon>
    </lineage>
</organism>
<dbReference type="Proteomes" id="UP001320706">
    <property type="component" value="Unassembled WGS sequence"/>
</dbReference>
<proteinExistence type="predicted"/>
<protein>
    <submittedName>
        <fullName evidence="1">Uncharacterized protein</fullName>
    </submittedName>
</protein>